<dbReference type="AlphaFoldDB" id="A0AAQ3KUS1"/>
<name>A0AAQ3KUS1_9LILI</name>
<feature type="compositionally biased region" description="Basic and acidic residues" evidence="1">
    <location>
        <begin position="29"/>
        <end position="38"/>
    </location>
</feature>
<evidence type="ECO:0000313" key="3">
    <source>
        <dbReference type="Proteomes" id="UP001327560"/>
    </source>
</evidence>
<dbReference type="PANTHER" id="PTHR36405">
    <property type="entry name" value="BNAA10G09140D PROTEIN"/>
    <property type="match status" value="1"/>
</dbReference>
<sequence length="170" mass="18338">MPQRPDVISDDGSSVKVGTTGTIGSLMTRELESMKHSEQASSSVQRKQQTGPVSVPCGANPKKALQKRNHTLEHGGNSSSINNNSGSTSGHTHAASHMDVEKPRHTPRKNGHRAPMLVSGDSAVDRNLGNDRAEKKAHTYFVEVVDIKCNNPMSNRLKKLGFSKLSESIS</sequence>
<proteinExistence type="predicted"/>
<keyword evidence="3" id="KW-1185">Reference proteome</keyword>
<feature type="compositionally biased region" description="Low complexity" evidence="1">
    <location>
        <begin position="75"/>
        <end position="90"/>
    </location>
</feature>
<feature type="compositionally biased region" description="Polar residues" evidence="1">
    <location>
        <begin position="16"/>
        <end position="25"/>
    </location>
</feature>
<organism evidence="2 3">
    <name type="scientific">Canna indica</name>
    <name type="common">Indian-shot</name>
    <dbReference type="NCBI Taxonomy" id="4628"/>
    <lineage>
        <taxon>Eukaryota</taxon>
        <taxon>Viridiplantae</taxon>
        <taxon>Streptophyta</taxon>
        <taxon>Embryophyta</taxon>
        <taxon>Tracheophyta</taxon>
        <taxon>Spermatophyta</taxon>
        <taxon>Magnoliopsida</taxon>
        <taxon>Liliopsida</taxon>
        <taxon>Zingiberales</taxon>
        <taxon>Cannaceae</taxon>
        <taxon>Canna</taxon>
    </lineage>
</organism>
<dbReference type="Proteomes" id="UP001327560">
    <property type="component" value="Chromosome 7"/>
</dbReference>
<feature type="region of interest" description="Disordered" evidence="1">
    <location>
        <begin position="1"/>
        <end position="123"/>
    </location>
</feature>
<reference evidence="2 3" key="1">
    <citation type="submission" date="2023-10" db="EMBL/GenBank/DDBJ databases">
        <title>Chromosome-scale genome assembly provides insights into flower coloration mechanisms of Canna indica.</title>
        <authorList>
            <person name="Li C."/>
        </authorList>
    </citation>
    <scope>NUCLEOTIDE SEQUENCE [LARGE SCALE GENOMIC DNA]</scope>
    <source>
        <tissue evidence="2">Flower</tissue>
    </source>
</reference>
<protein>
    <submittedName>
        <fullName evidence="2">Uncharacterized protein</fullName>
    </submittedName>
</protein>
<dbReference type="PANTHER" id="PTHR36405:SF1">
    <property type="entry name" value="OS07G0520600 PROTEIN"/>
    <property type="match status" value="1"/>
</dbReference>
<feature type="compositionally biased region" description="Polar residues" evidence="1">
    <location>
        <begin position="39"/>
        <end position="52"/>
    </location>
</feature>
<dbReference type="EMBL" id="CP136896">
    <property type="protein sequence ID" value="WOL15144.1"/>
    <property type="molecule type" value="Genomic_DNA"/>
</dbReference>
<accession>A0AAQ3KUS1</accession>
<evidence type="ECO:0000256" key="1">
    <source>
        <dbReference type="SAM" id="MobiDB-lite"/>
    </source>
</evidence>
<evidence type="ECO:0000313" key="2">
    <source>
        <dbReference type="EMBL" id="WOL15144.1"/>
    </source>
</evidence>
<gene>
    <name evidence="2" type="ORF">Cni_G23925</name>
</gene>